<gene>
    <name evidence="1" type="ORF">PR048_021032</name>
</gene>
<name>A0ABQ9GX34_9NEOP</name>
<protein>
    <recommendedName>
        <fullName evidence="3">Transposase</fullName>
    </recommendedName>
</protein>
<proteinExistence type="predicted"/>
<accession>A0ABQ9GX34</accession>
<dbReference type="EMBL" id="JARBHB010000008">
    <property type="protein sequence ID" value="KAJ8876587.1"/>
    <property type="molecule type" value="Genomic_DNA"/>
</dbReference>
<sequence length="158" mass="18650">MVQATKKHRCTHFSRHLKQKAQFFNHEITNKTDYRTSDVEINCLADESEVSEFIQKLNVKITELGVTPEQLYNTNETGLNWRQLPKNMFVTQEEKHVSGRKLKKEWITDGIYISQSRAWVTNEVFHDRYTNNFVPQVKQHLNEKKLLLKAHILLDNAP</sequence>
<evidence type="ECO:0000313" key="1">
    <source>
        <dbReference type="EMBL" id="KAJ8876587.1"/>
    </source>
</evidence>
<comment type="caution">
    <text evidence="1">The sequence shown here is derived from an EMBL/GenBank/DDBJ whole genome shotgun (WGS) entry which is preliminary data.</text>
</comment>
<evidence type="ECO:0000313" key="2">
    <source>
        <dbReference type="Proteomes" id="UP001159363"/>
    </source>
</evidence>
<organism evidence="1 2">
    <name type="scientific">Dryococelus australis</name>
    <dbReference type="NCBI Taxonomy" id="614101"/>
    <lineage>
        <taxon>Eukaryota</taxon>
        <taxon>Metazoa</taxon>
        <taxon>Ecdysozoa</taxon>
        <taxon>Arthropoda</taxon>
        <taxon>Hexapoda</taxon>
        <taxon>Insecta</taxon>
        <taxon>Pterygota</taxon>
        <taxon>Neoptera</taxon>
        <taxon>Polyneoptera</taxon>
        <taxon>Phasmatodea</taxon>
        <taxon>Verophasmatodea</taxon>
        <taxon>Anareolatae</taxon>
        <taxon>Phasmatidae</taxon>
        <taxon>Eurycanthinae</taxon>
        <taxon>Dryococelus</taxon>
    </lineage>
</organism>
<reference evidence="1 2" key="1">
    <citation type="submission" date="2023-02" db="EMBL/GenBank/DDBJ databases">
        <title>LHISI_Scaffold_Assembly.</title>
        <authorList>
            <person name="Stuart O.P."/>
            <person name="Cleave R."/>
            <person name="Magrath M.J.L."/>
            <person name="Mikheyev A.S."/>
        </authorList>
    </citation>
    <scope>NUCLEOTIDE SEQUENCE [LARGE SCALE GENOMIC DNA]</scope>
    <source>
        <strain evidence="1">Daus_M_001</strain>
        <tissue evidence="1">Leg muscle</tissue>
    </source>
</reference>
<keyword evidence="2" id="KW-1185">Reference proteome</keyword>
<evidence type="ECO:0008006" key="3">
    <source>
        <dbReference type="Google" id="ProtNLM"/>
    </source>
</evidence>
<dbReference type="Proteomes" id="UP001159363">
    <property type="component" value="Chromosome 7"/>
</dbReference>